<protein>
    <recommendedName>
        <fullName evidence="1">Putative restriction endonuclease domain-containing protein</fullName>
    </recommendedName>
</protein>
<evidence type="ECO:0000313" key="3">
    <source>
        <dbReference type="Proteomes" id="UP000218418"/>
    </source>
</evidence>
<sequence>MKKANTSLSKDLDTKRKAYAHAGIQEYWVVDLKNRLVKVFRNPVDGNYIEEITLTDGEISPIAIERNKGFGKEIT</sequence>
<keyword evidence="3" id="KW-1185">Reference proteome</keyword>
<name>A0A1Z4LXZ6_9CYAN</name>
<dbReference type="Proteomes" id="UP000218418">
    <property type="component" value="Chromosome"/>
</dbReference>
<dbReference type="InterPro" id="IPR011335">
    <property type="entry name" value="Restrct_endonuc-II-like"/>
</dbReference>
<dbReference type="PANTHER" id="PTHR35400">
    <property type="entry name" value="SLR1083 PROTEIN"/>
    <property type="match status" value="1"/>
</dbReference>
<accession>A0A1Z4LXZ6</accession>
<feature type="domain" description="Putative restriction endonuclease" evidence="1">
    <location>
        <begin position="5"/>
        <end position="60"/>
    </location>
</feature>
<dbReference type="InterPro" id="IPR008538">
    <property type="entry name" value="Uma2"/>
</dbReference>
<dbReference type="PANTHER" id="PTHR35400:SF1">
    <property type="entry name" value="SLR1083 PROTEIN"/>
    <property type="match status" value="1"/>
</dbReference>
<proteinExistence type="predicted"/>
<evidence type="ECO:0000259" key="1">
    <source>
        <dbReference type="Pfam" id="PF05685"/>
    </source>
</evidence>
<evidence type="ECO:0000313" key="2">
    <source>
        <dbReference type="EMBL" id="BAY86021.1"/>
    </source>
</evidence>
<reference evidence="2 3" key="1">
    <citation type="submission" date="2017-06" db="EMBL/GenBank/DDBJ databases">
        <title>Genome sequencing of cyanobaciteial culture collection at National Institute for Environmental Studies (NIES).</title>
        <authorList>
            <person name="Hirose Y."/>
            <person name="Shimura Y."/>
            <person name="Fujisawa T."/>
            <person name="Nakamura Y."/>
            <person name="Kawachi M."/>
        </authorList>
    </citation>
    <scope>NUCLEOTIDE SEQUENCE [LARGE SCALE GENOMIC DNA]</scope>
    <source>
        <strain evidence="2 3">NIES-267</strain>
    </source>
</reference>
<gene>
    <name evidence="2" type="ORF">NIES267_55270</name>
</gene>
<dbReference type="Pfam" id="PF05685">
    <property type="entry name" value="Uma2"/>
    <property type="match status" value="1"/>
</dbReference>
<dbReference type="InterPro" id="IPR012296">
    <property type="entry name" value="Nuclease_put_TT1808"/>
</dbReference>
<dbReference type="AlphaFoldDB" id="A0A1Z4LXZ6"/>
<dbReference type="SUPFAM" id="SSF52980">
    <property type="entry name" value="Restriction endonuclease-like"/>
    <property type="match status" value="1"/>
</dbReference>
<organism evidence="2 3">
    <name type="scientific">Calothrix parasitica NIES-267</name>
    <dbReference type="NCBI Taxonomy" id="1973488"/>
    <lineage>
        <taxon>Bacteria</taxon>
        <taxon>Bacillati</taxon>
        <taxon>Cyanobacteriota</taxon>
        <taxon>Cyanophyceae</taxon>
        <taxon>Nostocales</taxon>
        <taxon>Calotrichaceae</taxon>
        <taxon>Calothrix</taxon>
    </lineage>
</organism>
<dbReference type="Gene3D" id="3.90.1570.10">
    <property type="entry name" value="tt1808, chain A"/>
    <property type="match status" value="1"/>
</dbReference>
<dbReference type="EMBL" id="AP018227">
    <property type="protein sequence ID" value="BAY86021.1"/>
    <property type="molecule type" value="Genomic_DNA"/>
</dbReference>
<dbReference type="CDD" id="cd06260">
    <property type="entry name" value="DUF820-like"/>
    <property type="match status" value="1"/>
</dbReference>